<dbReference type="InterPro" id="IPR036563">
    <property type="entry name" value="MoaE_sf"/>
</dbReference>
<evidence type="ECO:0000256" key="7">
    <source>
        <dbReference type="ARBA" id="ARBA00026066"/>
    </source>
</evidence>
<comment type="similarity">
    <text evidence="2">Belongs to the MoaE family.</text>
</comment>
<evidence type="ECO:0000256" key="2">
    <source>
        <dbReference type="ARBA" id="ARBA00005426"/>
    </source>
</evidence>
<dbReference type="GO" id="GO:0030366">
    <property type="term" value="F:molybdopterin synthase activity"/>
    <property type="evidence" value="ECO:0007669"/>
    <property type="project" value="UniProtKB-EC"/>
</dbReference>
<dbReference type="EMBL" id="RAQO01000004">
    <property type="protein sequence ID" value="RKF20152.1"/>
    <property type="molecule type" value="Genomic_DNA"/>
</dbReference>
<accession>A0A420EHG6</accession>
<dbReference type="GO" id="GO:0006777">
    <property type="term" value="P:Mo-molybdopterin cofactor biosynthetic process"/>
    <property type="evidence" value="ECO:0007669"/>
    <property type="project" value="UniProtKB-KW"/>
</dbReference>
<dbReference type="NCBIfam" id="NF007959">
    <property type="entry name" value="PRK10678.1"/>
    <property type="match status" value="1"/>
</dbReference>
<dbReference type="EC" id="2.8.1.12" evidence="3"/>
<sequence>MTFSRVSVQTQVFDVAERYASLASNSSAGAVVTFVGHVRDMNLGQTIQSLELEHYPGMTEKVLEQINLEAIERFDINGLDVVHRVGVLDVNEAIVFVGVSSAHRGDAFQACEFVMDALKTRAPFWKKEQGSDNTAWVSHRDSDSQAVERWAKK</sequence>
<keyword evidence="14" id="KW-1185">Reference proteome</keyword>
<evidence type="ECO:0000256" key="6">
    <source>
        <dbReference type="ARBA" id="ARBA00023150"/>
    </source>
</evidence>
<evidence type="ECO:0000256" key="10">
    <source>
        <dbReference type="ARBA" id="ARBA00030781"/>
    </source>
</evidence>
<dbReference type="AlphaFoldDB" id="A0A420EHG6"/>
<dbReference type="OrthoDB" id="9803224at2"/>
<dbReference type="Pfam" id="PF02391">
    <property type="entry name" value="MoaE"/>
    <property type="match status" value="1"/>
</dbReference>
<evidence type="ECO:0000256" key="3">
    <source>
        <dbReference type="ARBA" id="ARBA00011950"/>
    </source>
</evidence>
<evidence type="ECO:0000256" key="4">
    <source>
        <dbReference type="ARBA" id="ARBA00013858"/>
    </source>
</evidence>
<dbReference type="FunFam" id="3.90.1170.40:FF:000001">
    <property type="entry name" value="Molybdopterin synthase catalytic subunit MoaE"/>
    <property type="match status" value="1"/>
</dbReference>
<dbReference type="PANTHER" id="PTHR23404">
    <property type="entry name" value="MOLYBDOPTERIN SYNTHASE RELATED"/>
    <property type="match status" value="1"/>
</dbReference>
<evidence type="ECO:0000256" key="5">
    <source>
        <dbReference type="ARBA" id="ARBA00022679"/>
    </source>
</evidence>
<dbReference type="UniPathway" id="UPA00344"/>
<dbReference type="RefSeq" id="WP_120354156.1">
    <property type="nucleotide sequence ID" value="NZ_RAQO01000004.1"/>
</dbReference>
<dbReference type="Gene3D" id="3.90.1170.40">
    <property type="entry name" value="Molybdopterin biosynthesis MoaE subunit"/>
    <property type="match status" value="1"/>
</dbReference>
<comment type="pathway">
    <text evidence="1">Cofactor biosynthesis; molybdopterin biosynthesis.</text>
</comment>
<evidence type="ECO:0000256" key="9">
    <source>
        <dbReference type="ARBA" id="ARBA00030407"/>
    </source>
</evidence>
<protein>
    <recommendedName>
        <fullName evidence="4">Molybdopterin synthase catalytic subunit</fullName>
        <ecNumber evidence="3">2.8.1.12</ecNumber>
    </recommendedName>
    <alternativeName>
        <fullName evidence="10">MPT synthase subunit 2</fullName>
    </alternativeName>
    <alternativeName>
        <fullName evidence="8">Molybdenum cofactor biosynthesis protein E</fullName>
    </alternativeName>
    <alternativeName>
        <fullName evidence="9">Molybdopterin-converting factor large subunit</fullName>
    </alternativeName>
    <alternativeName>
        <fullName evidence="11">Molybdopterin-converting factor subunit 2</fullName>
    </alternativeName>
</protein>
<keyword evidence="5" id="KW-0808">Transferase</keyword>
<evidence type="ECO:0000256" key="1">
    <source>
        <dbReference type="ARBA" id="ARBA00005046"/>
    </source>
</evidence>
<dbReference type="SUPFAM" id="SSF54690">
    <property type="entry name" value="Molybdopterin synthase subunit MoaE"/>
    <property type="match status" value="1"/>
</dbReference>
<organism evidence="13 14">
    <name type="scientific">Alginatibacterium sediminis</name>
    <dbReference type="NCBI Taxonomy" id="2164068"/>
    <lineage>
        <taxon>Bacteria</taxon>
        <taxon>Pseudomonadati</taxon>
        <taxon>Pseudomonadota</taxon>
        <taxon>Gammaproteobacteria</taxon>
        <taxon>Alteromonadales</taxon>
        <taxon>Alteromonadaceae</taxon>
        <taxon>Alginatibacterium</taxon>
    </lineage>
</organism>
<dbReference type="CDD" id="cd00756">
    <property type="entry name" value="MoaE"/>
    <property type="match status" value="1"/>
</dbReference>
<comment type="subunit">
    <text evidence="7">Heterotetramer of 2 MoaD subunits and 2 MoaE subunits. Also stable as homodimer. The enzyme changes between these two forms during catalysis.</text>
</comment>
<comment type="caution">
    <text evidence="13">The sequence shown here is derived from an EMBL/GenBank/DDBJ whole genome shotgun (WGS) entry which is preliminary data.</text>
</comment>
<evidence type="ECO:0000313" key="14">
    <source>
        <dbReference type="Proteomes" id="UP000286482"/>
    </source>
</evidence>
<keyword evidence="6" id="KW-0501">Molybdenum cofactor biosynthesis</keyword>
<evidence type="ECO:0000256" key="12">
    <source>
        <dbReference type="ARBA" id="ARBA00049878"/>
    </source>
</evidence>
<dbReference type="InterPro" id="IPR003448">
    <property type="entry name" value="Mopterin_biosynth_MoaE"/>
</dbReference>
<evidence type="ECO:0000313" key="13">
    <source>
        <dbReference type="EMBL" id="RKF20152.1"/>
    </source>
</evidence>
<reference evidence="13 14" key="1">
    <citation type="submission" date="2018-09" db="EMBL/GenBank/DDBJ databases">
        <authorList>
            <person name="Wang Z."/>
        </authorList>
    </citation>
    <scope>NUCLEOTIDE SEQUENCE [LARGE SCALE GENOMIC DNA]</scope>
    <source>
        <strain evidence="13 14">ALS 81</strain>
    </source>
</reference>
<gene>
    <name evidence="13" type="primary">moaE</name>
    <name evidence="13" type="ORF">DBZ36_06815</name>
</gene>
<evidence type="ECO:0000256" key="8">
    <source>
        <dbReference type="ARBA" id="ARBA00029745"/>
    </source>
</evidence>
<comment type="catalytic activity">
    <reaction evidence="12">
        <text>2 [molybdopterin-synthase sulfur-carrier protein]-C-terminal-Gly-aminoethanethioate + cyclic pyranopterin phosphate + H2O = molybdopterin + 2 [molybdopterin-synthase sulfur-carrier protein]-C-terminal Gly-Gly + 2 H(+)</text>
        <dbReference type="Rhea" id="RHEA:26333"/>
        <dbReference type="Rhea" id="RHEA-COMP:12202"/>
        <dbReference type="Rhea" id="RHEA-COMP:19907"/>
        <dbReference type="ChEBI" id="CHEBI:15377"/>
        <dbReference type="ChEBI" id="CHEBI:15378"/>
        <dbReference type="ChEBI" id="CHEBI:58698"/>
        <dbReference type="ChEBI" id="CHEBI:59648"/>
        <dbReference type="ChEBI" id="CHEBI:90778"/>
        <dbReference type="ChEBI" id="CHEBI:232372"/>
        <dbReference type="EC" id="2.8.1.12"/>
    </reaction>
</comment>
<evidence type="ECO:0000256" key="11">
    <source>
        <dbReference type="ARBA" id="ARBA00032474"/>
    </source>
</evidence>
<dbReference type="Proteomes" id="UP000286482">
    <property type="component" value="Unassembled WGS sequence"/>
</dbReference>
<name>A0A420EHG6_9ALTE</name>
<proteinExistence type="inferred from homology"/>